<protein>
    <submittedName>
        <fullName evidence="2">Uncharacterized protein</fullName>
    </submittedName>
</protein>
<evidence type="ECO:0000256" key="1">
    <source>
        <dbReference type="SAM" id="MobiDB-lite"/>
    </source>
</evidence>
<accession>A0AAV5URM6</accession>
<feature type="compositionally biased region" description="Basic and acidic residues" evidence="1">
    <location>
        <begin position="87"/>
        <end position="99"/>
    </location>
</feature>
<organism evidence="2 3">
    <name type="scientific">Pristionchus fissidentatus</name>
    <dbReference type="NCBI Taxonomy" id="1538716"/>
    <lineage>
        <taxon>Eukaryota</taxon>
        <taxon>Metazoa</taxon>
        <taxon>Ecdysozoa</taxon>
        <taxon>Nematoda</taxon>
        <taxon>Chromadorea</taxon>
        <taxon>Rhabditida</taxon>
        <taxon>Rhabditina</taxon>
        <taxon>Diplogasteromorpha</taxon>
        <taxon>Diplogasteroidea</taxon>
        <taxon>Neodiplogasteridae</taxon>
        <taxon>Pristionchus</taxon>
    </lineage>
</organism>
<comment type="caution">
    <text evidence="2">The sequence shown here is derived from an EMBL/GenBank/DDBJ whole genome shotgun (WGS) entry which is preliminary data.</text>
</comment>
<reference evidence="2" key="1">
    <citation type="submission" date="2023-10" db="EMBL/GenBank/DDBJ databases">
        <title>Genome assembly of Pristionchus species.</title>
        <authorList>
            <person name="Yoshida K."/>
            <person name="Sommer R.J."/>
        </authorList>
    </citation>
    <scope>NUCLEOTIDE SEQUENCE</scope>
    <source>
        <strain evidence="2">RS5133</strain>
    </source>
</reference>
<gene>
    <name evidence="2" type="ORF">PFISCL1PPCAC_1066</name>
</gene>
<evidence type="ECO:0000313" key="3">
    <source>
        <dbReference type="Proteomes" id="UP001432322"/>
    </source>
</evidence>
<dbReference type="AlphaFoldDB" id="A0AAV5URM6"/>
<feature type="region of interest" description="Disordered" evidence="1">
    <location>
        <begin position="77"/>
        <end position="105"/>
    </location>
</feature>
<keyword evidence="3" id="KW-1185">Reference proteome</keyword>
<feature type="non-terminal residue" evidence="2">
    <location>
        <position position="1"/>
    </location>
</feature>
<sequence>SSQSRLGSDVWNRDALKIVAEQSFRVALAAHSVRPFAHSSRALLVPLRDSTAVACARSCRDHSNTAVAARLGTGRVRRLNPGAPFRTDPRDQENSDNLRKHLNLA</sequence>
<dbReference type="Proteomes" id="UP001432322">
    <property type="component" value="Unassembled WGS sequence"/>
</dbReference>
<evidence type="ECO:0000313" key="2">
    <source>
        <dbReference type="EMBL" id="GMT09769.1"/>
    </source>
</evidence>
<name>A0AAV5URM6_9BILA</name>
<feature type="non-terminal residue" evidence="2">
    <location>
        <position position="105"/>
    </location>
</feature>
<dbReference type="EMBL" id="BTSY01000001">
    <property type="protein sequence ID" value="GMT09769.1"/>
    <property type="molecule type" value="Genomic_DNA"/>
</dbReference>
<proteinExistence type="predicted"/>